<dbReference type="GO" id="GO:0051307">
    <property type="term" value="P:meiotic chromosome separation"/>
    <property type="evidence" value="ECO:0007669"/>
    <property type="project" value="TreeGrafter"/>
</dbReference>
<keyword evidence="8" id="KW-1185">Reference proteome</keyword>
<feature type="compositionally biased region" description="Basic residues" evidence="5">
    <location>
        <begin position="1474"/>
        <end position="1486"/>
    </location>
</feature>
<dbReference type="Pfam" id="PF03568">
    <property type="entry name" value="Separin_C"/>
    <property type="match status" value="2"/>
</dbReference>
<evidence type="ECO:0000259" key="6">
    <source>
        <dbReference type="PROSITE" id="PS51700"/>
    </source>
</evidence>
<feature type="region of interest" description="Disordered" evidence="5">
    <location>
        <begin position="131"/>
        <end position="150"/>
    </location>
</feature>
<organism evidence="7 8">
    <name type="scientific">Gracilariopsis chorda</name>
    <dbReference type="NCBI Taxonomy" id="448386"/>
    <lineage>
        <taxon>Eukaryota</taxon>
        <taxon>Rhodophyta</taxon>
        <taxon>Florideophyceae</taxon>
        <taxon>Rhodymeniophycidae</taxon>
        <taxon>Gracilariales</taxon>
        <taxon>Gracilariaceae</taxon>
        <taxon>Gracilariopsis</taxon>
    </lineage>
</organism>
<dbReference type="InterPro" id="IPR030397">
    <property type="entry name" value="SEPARIN_core_dom"/>
</dbReference>
<accession>A0A2V3J4E8</accession>
<evidence type="ECO:0000256" key="5">
    <source>
        <dbReference type="SAM" id="MobiDB-lite"/>
    </source>
</evidence>
<dbReference type="GO" id="GO:0004197">
    <property type="term" value="F:cysteine-type endopeptidase activity"/>
    <property type="evidence" value="ECO:0007669"/>
    <property type="project" value="InterPro"/>
</dbReference>
<evidence type="ECO:0000313" key="7">
    <source>
        <dbReference type="EMBL" id="PXF49326.1"/>
    </source>
</evidence>
<comment type="catalytic activity">
    <reaction evidence="1">
        <text>All bonds known to be hydrolyzed by this endopeptidase have arginine in P1 and an acidic residue in P4. P6 is often occupied by an acidic residue or by a hydroxy-amino-acid residue, the phosphorylation of which enhances cleavage.</text>
        <dbReference type="EC" id="3.4.22.49"/>
    </reaction>
</comment>
<evidence type="ECO:0000256" key="4">
    <source>
        <dbReference type="ARBA" id="ARBA00022829"/>
    </source>
</evidence>
<dbReference type="GO" id="GO:0005737">
    <property type="term" value="C:cytoplasm"/>
    <property type="evidence" value="ECO:0007669"/>
    <property type="project" value="TreeGrafter"/>
</dbReference>
<feature type="region of interest" description="Disordered" evidence="5">
    <location>
        <begin position="1315"/>
        <end position="1334"/>
    </location>
</feature>
<dbReference type="InterPro" id="IPR005314">
    <property type="entry name" value="Peptidase_C50"/>
</dbReference>
<dbReference type="GO" id="GO:0005634">
    <property type="term" value="C:nucleus"/>
    <property type="evidence" value="ECO:0007669"/>
    <property type="project" value="InterPro"/>
</dbReference>
<sequence length="1749" mass="198163">MLSTASRRLIDDLKTGENVSLRLRRILSSESRISQAEKLELSTSVLDIVTSTPKRSHETFLEALEFLRSLVPHMKTKKQSLLDTTASVERYSVNYGLCYGSESVESPPMTFLQDGLRKLIEVRTAQNQKLNAKATRSRSRSAKVEKENFDPEQCDDGLDDELNSCLFFSSFNKLTLKSLVPDADSPIVAATIAGAMTVLFTTNKESYTLSQLLSVAKRVITPWIEYLYSADDSLKHTACSYASRISRFLLLRCQTTKSDLFDVFKVRCFAIKLGEVKLTRYTRDLLQSANNLVRNKKLSPEDRPRASSLVRQEYARALRFVLSFDEDDPRWIYEDVSAWIDNVLLEWSKQKPMRRMLPELQQVLQIRKAKAAQSRNYEYLSKIFSLQQELFTAGAYCSELTLRTEDGVQVFFNDTWKSIQDVFDRQDFTELAFESKNRVQVTDFEGPGKTEIEVCLEQLRLLRTLEPLRQVIVAVPKDKCSLPRGGEFVLRLCLISLSEGLSTSRSEAFSQSRDELSVEVESRLQKMVGGAIQASRSLLRHYWEFLNPLQFGCVYNLTTEVLMHHERFSVNSASKWRTWVFVPILGRFESQLALSTKMNSKDRVEALERIGQIAEACTDESKSLSQDEAASTELASLLQIAREAYASMRKWSSVARVSLKWLCFHAAFKNKHGRCDTRAFEVVQTFIHDTVNTVLKDSVPLSFDSDYLTPEFIISIFHEYLWWTYSNTSEFKSVEQLDQLRTGIRITRMMLSRSYMEAKRSCPVHILHSQWIVFACEASKTFTNQGNKSSKVLSKKSACEGHKHTGFFAIDVCETPCNSKRSSYVQELRRVWTATKTGEFSETGKSLSKMLKLISLHSEVMESLELRISSLEILEWVCVQLNLHSYCILANQAWEVLMHCLPSSNGYKSESPLSDIGNVLKQNPFTKKDSFSTRHFRGEAESFDLISEAAKALNKLKEILIQLESSRRRKQWSSHTSIICAVAGVETDIGYDVRNEVGKRTLCKVLLLIQNLIQVAIILLSMENMADTKYYAEKCLFVTNQCLPSKNLVRRLVNTMYVTTCVPEALRRSEVEQKLHSTALEIFDTADRGGEQSATTPVLFELSWSMLDTILSRFHEHANHEHNLPVLDLLEHCKLVMETKTKTEANNSITNIELRLLMGVACTVLGNYEKAEHFINQLASEEYDVPADTAMFTIFNSVWCVLQLHGNVNLLHGDPDNAIMSNEKEVARITRSRTRRTTRTATRGTDAKLESALDGIQRRLSLLQREEVWHMGQPWVQRRVLNMIGFLHGDGHSQVSRAPLSIGTSFNVRHKHATHARGRAERSSDESSHAFQQTSMPSILTSASHFEIVTDWLRRNRSVLVSISIDESRRVMLIWRMSPNGTTSKLVMLETTGPVSLDGINCRMEELLKSVKAGAAKPGQKFSKEEKIAWWEERSRLDKQMQNILHDIENEWLGETGSAMLTPSITSVPNKSSNTRRGKSRTRSGRTRNEKVEESPESVLEALQQLSISDQQETLLGHLILMTDTVLERIPWESLPLLRELNVSTSRIPSLSYLYQHILEPCNTINSDKVFYVINPAGDLKKTESHFQELLRSHPSWVGFSGSTDAQAAASKYSGEEVFLYCGHGSGERYFPPARVCRKREAPVALLMGCSSLRPSNFGIGEQESNGTAINFLVHGSKAVVGNLWDVTDGEIDRLTTSILNEWICEDRGDGKQRVSLAEALAESRPKCVLPYLVGAACVVIGVPHLFAT</sequence>
<protein>
    <recommendedName>
        <fullName evidence="2">separase</fullName>
        <ecNumber evidence="2">3.4.22.49</ecNumber>
    </recommendedName>
</protein>
<dbReference type="PROSITE" id="PS51700">
    <property type="entry name" value="SEPARIN"/>
    <property type="match status" value="1"/>
</dbReference>
<dbReference type="PANTHER" id="PTHR12792:SF0">
    <property type="entry name" value="SEPARIN"/>
    <property type="match status" value="1"/>
</dbReference>
<evidence type="ECO:0000256" key="1">
    <source>
        <dbReference type="ARBA" id="ARBA00000451"/>
    </source>
</evidence>
<dbReference type="EMBL" id="NBIV01000006">
    <property type="protein sequence ID" value="PXF49326.1"/>
    <property type="molecule type" value="Genomic_DNA"/>
</dbReference>
<evidence type="ECO:0000256" key="2">
    <source>
        <dbReference type="ARBA" id="ARBA00012489"/>
    </source>
</evidence>
<proteinExistence type="predicted"/>
<dbReference type="Proteomes" id="UP000247409">
    <property type="component" value="Unassembled WGS sequence"/>
</dbReference>
<comment type="caution">
    <text evidence="7">The sequence shown here is derived from an EMBL/GenBank/DDBJ whole genome shotgun (WGS) entry which is preliminary data.</text>
</comment>
<dbReference type="GO" id="GO:0006508">
    <property type="term" value="P:proteolysis"/>
    <property type="evidence" value="ECO:0007669"/>
    <property type="project" value="InterPro"/>
</dbReference>
<feature type="domain" description="Peptidase C50" evidence="6">
    <location>
        <begin position="1567"/>
        <end position="1661"/>
    </location>
</feature>
<name>A0A2V3J4E8_9FLOR</name>
<keyword evidence="3" id="KW-0378">Hydrolase</keyword>
<gene>
    <name evidence="7" type="ORF">BWQ96_00900</name>
</gene>
<feature type="compositionally biased region" description="Basic and acidic residues" evidence="5">
    <location>
        <begin position="1318"/>
        <end position="1328"/>
    </location>
</feature>
<evidence type="ECO:0000256" key="3">
    <source>
        <dbReference type="ARBA" id="ARBA00022801"/>
    </source>
</evidence>
<dbReference type="OrthoDB" id="10255632at2759"/>
<dbReference type="STRING" id="448386.A0A2V3J4E8"/>
<dbReference type="GO" id="GO:0072686">
    <property type="term" value="C:mitotic spindle"/>
    <property type="evidence" value="ECO:0007669"/>
    <property type="project" value="TreeGrafter"/>
</dbReference>
<reference evidence="7 8" key="1">
    <citation type="journal article" date="2018" name="Mol. Biol. Evol.">
        <title>Analysis of the draft genome of the red seaweed Gracilariopsis chorda provides insights into genome size evolution in Rhodophyta.</title>
        <authorList>
            <person name="Lee J."/>
            <person name="Yang E.C."/>
            <person name="Graf L."/>
            <person name="Yang J.H."/>
            <person name="Qiu H."/>
            <person name="Zel Zion U."/>
            <person name="Chan C.X."/>
            <person name="Stephens T.G."/>
            <person name="Weber A.P.M."/>
            <person name="Boo G.H."/>
            <person name="Boo S.M."/>
            <person name="Kim K.M."/>
            <person name="Shin Y."/>
            <person name="Jung M."/>
            <person name="Lee S.J."/>
            <person name="Yim H.S."/>
            <person name="Lee J.H."/>
            <person name="Bhattacharya D."/>
            <person name="Yoon H.S."/>
        </authorList>
    </citation>
    <scope>NUCLEOTIDE SEQUENCE [LARGE SCALE GENOMIC DNA]</scope>
    <source>
        <strain evidence="7 8">SKKU-2015</strain>
        <tissue evidence="7">Whole body</tissue>
    </source>
</reference>
<dbReference type="PANTHER" id="PTHR12792">
    <property type="entry name" value="EXTRA SPINDLE POLES 1-RELATED"/>
    <property type="match status" value="1"/>
</dbReference>
<keyword evidence="4" id="KW-0159">Chromosome partition</keyword>
<dbReference type="EC" id="3.4.22.49" evidence="2"/>
<feature type="region of interest" description="Disordered" evidence="5">
    <location>
        <begin position="1461"/>
        <end position="1496"/>
    </location>
</feature>
<evidence type="ECO:0000313" key="8">
    <source>
        <dbReference type="Proteomes" id="UP000247409"/>
    </source>
</evidence>